<evidence type="ECO:0000259" key="1">
    <source>
        <dbReference type="Pfam" id="PF13454"/>
    </source>
</evidence>
<organism evidence="2 3">
    <name type="scientific">Vibrio spartinae</name>
    <dbReference type="NCBI Taxonomy" id="1918945"/>
    <lineage>
        <taxon>Bacteria</taxon>
        <taxon>Pseudomonadati</taxon>
        <taxon>Pseudomonadota</taxon>
        <taxon>Gammaproteobacteria</taxon>
        <taxon>Vibrionales</taxon>
        <taxon>Vibrionaceae</taxon>
        <taxon>Vibrio</taxon>
    </lineage>
</organism>
<dbReference type="OrthoDB" id="6309046at2"/>
<accession>A0A1N6MBS0</accession>
<dbReference type="Pfam" id="PF13454">
    <property type="entry name" value="NAD_binding_9"/>
    <property type="match status" value="1"/>
</dbReference>
<gene>
    <name evidence="2" type="ORF">VSP9026_04711</name>
</gene>
<evidence type="ECO:0000313" key="2">
    <source>
        <dbReference type="EMBL" id="SIO96885.1"/>
    </source>
</evidence>
<reference evidence="2 3" key="1">
    <citation type="submission" date="2016-12" db="EMBL/GenBank/DDBJ databases">
        <authorList>
            <person name="Song W.-J."/>
            <person name="Kurnit D.M."/>
        </authorList>
    </citation>
    <scope>NUCLEOTIDE SEQUENCE [LARGE SCALE GENOMIC DNA]</scope>
    <source>
        <strain evidence="2 3">CECT 9026</strain>
    </source>
</reference>
<dbReference type="InterPro" id="IPR036188">
    <property type="entry name" value="FAD/NAD-bd_sf"/>
</dbReference>
<dbReference type="AlphaFoldDB" id="A0A1N6MBS0"/>
<dbReference type="SUPFAM" id="SSF51905">
    <property type="entry name" value="FAD/NAD(P)-binding domain"/>
    <property type="match status" value="1"/>
</dbReference>
<dbReference type="PANTHER" id="PTHR40254">
    <property type="entry name" value="BLR0577 PROTEIN"/>
    <property type="match status" value="1"/>
</dbReference>
<name>A0A1N6MBS0_9VIBR</name>
<evidence type="ECO:0000313" key="3">
    <source>
        <dbReference type="Proteomes" id="UP000184774"/>
    </source>
</evidence>
<dbReference type="InterPro" id="IPR038732">
    <property type="entry name" value="HpyO/CreE_NAD-binding"/>
</dbReference>
<dbReference type="Proteomes" id="UP000184774">
    <property type="component" value="Unassembled WGS sequence"/>
</dbReference>
<dbReference type="Gene3D" id="3.50.50.60">
    <property type="entry name" value="FAD/NAD(P)-binding domain"/>
    <property type="match status" value="1"/>
</dbReference>
<protein>
    <recommendedName>
        <fullName evidence="1">FAD-dependent urate hydroxylase HpyO/Asp monooxygenase CreE-like FAD/NAD(P)-binding domain-containing protein</fullName>
    </recommendedName>
</protein>
<feature type="domain" description="FAD-dependent urate hydroxylase HpyO/Asp monooxygenase CreE-like FAD/NAD(P)-binding" evidence="1">
    <location>
        <begin position="7"/>
        <end position="175"/>
    </location>
</feature>
<sequence>MNSYKIAIIGNGPRGLSVLERLSFKLSSFQDKLVDIYYLDKSDLDTGRIWKENQCHSFIMNTVADEVSAFSGLGDVLNAKPGSGPSLATWWKHFHPSGSGEKEYKGENIYAPRYLYGEYMKFVLHSIKNHLHPNHHLIQEEREIVDMVLETNEVKLIDSNSKTLSVDRVVIATGHSHNQPTQTEDSYQSFVNEHTNCTWIPGDSVADMNLDKIKYNEQVGVIGLGLSFLDIVMEFTEGRGGKFVYDQNNCLNYVPSGREPKIFAGSRSSLPIPGRGKNQKDPNHIYNPLFFTNEKIVNLTKNKKVSFNDEIMPLIMGELNLIYYATYIRNTYGLVAEKEFISVLRNLKDDELISIPDIAINFGADIPKLDLFKLSHPFDGKKFTSIDDFTNNLYDVLENDYNHACNGNIDDPLKAALDTLRDIRPQVRAVVDFGQLTPDSYYLDFRQKYSPISMLLSAGPPRFRTEQIMALIKKGILTIVGPNISIKADEEKSLFKLCSHEVENSDIYVSTLIDSRLPSNNFQRETSILLNNMKKNNILSPFVIRDYDKELVTDGISITTAPYHPIDVNGKPAKNLYLLGIPCEHTRWFMSAGSSRPGFWTDFIQDAEAISTDIIDQLT</sequence>
<dbReference type="PANTHER" id="PTHR40254:SF1">
    <property type="entry name" value="BLR0577 PROTEIN"/>
    <property type="match status" value="1"/>
</dbReference>
<dbReference type="InterPro" id="IPR052189">
    <property type="entry name" value="L-asp_N-monooxygenase_NS-form"/>
</dbReference>
<proteinExistence type="predicted"/>
<dbReference type="EMBL" id="FSSB01000061">
    <property type="protein sequence ID" value="SIO96885.1"/>
    <property type="molecule type" value="Genomic_DNA"/>
</dbReference>
<dbReference type="RefSeq" id="WP_074375260.1">
    <property type="nucleotide sequence ID" value="NZ_AP024908.1"/>
</dbReference>